<accession>A0ABP9L6P2</accession>
<sequence>MTEEEPFVALGYMRTDLSGDARQWDAKRLRALASRYGYQMGHIVTHTSSTPNRTANLLDLVRRMNAVALFVPTVEHLPETAVRALLAELDGVTTLYPEETYAPYPVPPAEGPPVWL</sequence>
<gene>
    <name evidence="1" type="ORF">GCM10023318_60740</name>
</gene>
<evidence type="ECO:0008006" key="3">
    <source>
        <dbReference type="Google" id="ProtNLM"/>
    </source>
</evidence>
<name>A0ABP9L6P2_9NOCA</name>
<dbReference type="EMBL" id="BAABJM010000010">
    <property type="protein sequence ID" value="GAA5069433.1"/>
    <property type="molecule type" value="Genomic_DNA"/>
</dbReference>
<evidence type="ECO:0000313" key="1">
    <source>
        <dbReference type="EMBL" id="GAA5069433.1"/>
    </source>
</evidence>
<comment type="caution">
    <text evidence="1">The sequence shown here is derived from an EMBL/GenBank/DDBJ whole genome shotgun (WGS) entry which is preliminary data.</text>
</comment>
<evidence type="ECO:0000313" key="2">
    <source>
        <dbReference type="Proteomes" id="UP001500603"/>
    </source>
</evidence>
<protein>
    <recommendedName>
        <fullName evidence="3">Resolvase/invertase-type recombinase catalytic domain-containing protein</fullName>
    </recommendedName>
</protein>
<reference evidence="2" key="1">
    <citation type="journal article" date="2019" name="Int. J. Syst. Evol. Microbiol.">
        <title>The Global Catalogue of Microorganisms (GCM) 10K type strain sequencing project: providing services to taxonomists for standard genome sequencing and annotation.</title>
        <authorList>
            <consortium name="The Broad Institute Genomics Platform"/>
            <consortium name="The Broad Institute Genome Sequencing Center for Infectious Disease"/>
            <person name="Wu L."/>
            <person name="Ma J."/>
        </authorList>
    </citation>
    <scope>NUCLEOTIDE SEQUENCE [LARGE SCALE GENOMIC DNA]</scope>
    <source>
        <strain evidence="2">JCM 18298</strain>
    </source>
</reference>
<dbReference type="Proteomes" id="UP001500603">
    <property type="component" value="Unassembled WGS sequence"/>
</dbReference>
<dbReference type="RefSeq" id="WP_345499857.1">
    <property type="nucleotide sequence ID" value="NZ_BAABJM010000010.1"/>
</dbReference>
<organism evidence="1 2">
    <name type="scientific">Nocardia callitridis</name>
    <dbReference type="NCBI Taxonomy" id="648753"/>
    <lineage>
        <taxon>Bacteria</taxon>
        <taxon>Bacillati</taxon>
        <taxon>Actinomycetota</taxon>
        <taxon>Actinomycetes</taxon>
        <taxon>Mycobacteriales</taxon>
        <taxon>Nocardiaceae</taxon>
        <taxon>Nocardia</taxon>
    </lineage>
</organism>
<keyword evidence="2" id="KW-1185">Reference proteome</keyword>
<proteinExistence type="predicted"/>